<dbReference type="OrthoDB" id="3532493at2"/>
<evidence type="ECO:0000259" key="3">
    <source>
        <dbReference type="PROSITE" id="PS50801"/>
    </source>
</evidence>
<evidence type="ECO:0000313" key="5">
    <source>
        <dbReference type="Proteomes" id="UP000309174"/>
    </source>
</evidence>
<comment type="similarity">
    <text evidence="1 2">Belongs to the anti-sigma-factor antagonist family.</text>
</comment>
<evidence type="ECO:0000256" key="1">
    <source>
        <dbReference type="ARBA" id="ARBA00009013"/>
    </source>
</evidence>
<dbReference type="Pfam" id="PF01740">
    <property type="entry name" value="STAS"/>
    <property type="match status" value="1"/>
</dbReference>
<dbReference type="InterPro" id="IPR036513">
    <property type="entry name" value="STAS_dom_sf"/>
</dbReference>
<reference evidence="4 5" key="1">
    <citation type="submission" date="2019-05" db="EMBL/GenBank/DDBJ databases">
        <title>Draft genome sequence of Actinomadura sp. 14C53.</title>
        <authorList>
            <person name="Saricaoglu S."/>
            <person name="Isik K."/>
        </authorList>
    </citation>
    <scope>NUCLEOTIDE SEQUENCE [LARGE SCALE GENOMIC DNA]</scope>
    <source>
        <strain evidence="4 5">14C53</strain>
    </source>
</reference>
<dbReference type="InterPro" id="IPR003658">
    <property type="entry name" value="Anti-sigma_ant"/>
</dbReference>
<sequence>MRLCATSDVPGRRWSLCPSLVGRVFRGWAGVPGCTPTEVIGVTDDAGRWSPSAPGARLRVHAEPHPGGRIVVVHVDGEIDNATAGLLREQAIAAAGPPCPPRLVLDMDLVTFCDASGLGALVAIRNAVRAADGDLVIARAPEMCRRILHRTGLDQYITVTATLGRAVTHLTDLTR</sequence>
<dbReference type="PANTHER" id="PTHR33495">
    <property type="entry name" value="ANTI-SIGMA FACTOR ANTAGONIST TM_1081-RELATED-RELATED"/>
    <property type="match status" value="1"/>
</dbReference>
<gene>
    <name evidence="4" type="ORF">ETD83_23465</name>
</gene>
<name>A0A5C4J8G3_9ACTN</name>
<dbReference type="CDD" id="cd07043">
    <property type="entry name" value="STAS_anti-anti-sigma_factors"/>
    <property type="match status" value="1"/>
</dbReference>
<evidence type="ECO:0000256" key="2">
    <source>
        <dbReference type="RuleBase" id="RU003749"/>
    </source>
</evidence>
<dbReference type="InterPro" id="IPR002645">
    <property type="entry name" value="STAS_dom"/>
</dbReference>
<dbReference type="AlphaFoldDB" id="A0A5C4J8G3"/>
<evidence type="ECO:0000313" key="4">
    <source>
        <dbReference type="EMBL" id="TMQ94770.1"/>
    </source>
</evidence>
<proteinExistence type="inferred from homology"/>
<dbReference type="NCBIfam" id="TIGR00377">
    <property type="entry name" value="ant_ant_sig"/>
    <property type="match status" value="1"/>
</dbReference>
<dbReference type="EMBL" id="VCKW01000127">
    <property type="protein sequence ID" value="TMQ94770.1"/>
    <property type="molecule type" value="Genomic_DNA"/>
</dbReference>
<dbReference type="GO" id="GO:0043856">
    <property type="term" value="F:anti-sigma factor antagonist activity"/>
    <property type="evidence" value="ECO:0007669"/>
    <property type="project" value="InterPro"/>
</dbReference>
<dbReference type="SUPFAM" id="SSF52091">
    <property type="entry name" value="SpoIIaa-like"/>
    <property type="match status" value="1"/>
</dbReference>
<dbReference type="PANTHER" id="PTHR33495:SF2">
    <property type="entry name" value="ANTI-SIGMA FACTOR ANTAGONIST TM_1081-RELATED"/>
    <property type="match status" value="1"/>
</dbReference>
<keyword evidence="5" id="KW-1185">Reference proteome</keyword>
<comment type="caution">
    <text evidence="4">The sequence shown here is derived from an EMBL/GenBank/DDBJ whole genome shotgun (WGS) entry which is preliminary data.</text>
</comment>
<feature type="domain" description="STAS" evidence="3">
    <location>
        <begin position="70"/>
        <end position="170"/>
    </location>
</feature>
<dbReference type="Proteomes" id="UP000309174">
    <property type="component" value="Unassembled WGS sequence"/>
</dbReference>
<protein>
    <recommendedName>
        <fullName evidence="2">Anti-sigma factor antagonist</fullName>
    </recommendedName>
</protein>
<organism evidence="4 5">
    <name type="scientific">Actinomadura soli</name>
    <dbReference type="NCBI Taxonomy" id="2508997"/>
    <lineage>
        <taxon>Bacteria</taxon>
        <taxon>Bacillati</taxon>
        <taxon>Actinomycetota</taxon>
        <taxon>Actinomycetes</taxon>
        <taxon>Streptosporangiales</taxon>
        <taxon>Thermomonosporaceae</taxon>
        <taxon>Actinomadura</taxon>
    </lineage>
</organism>
<dbReference type="Gene3D" id="3.30.750.24">
    <property type="entry name" value="STAS domain"/>
    <property type="match status" value="1"/>
</dbReference>
<dbReference type="PROSITE" id="PS50801">
    <property type="entry name" value="STAS"/>
    <property type="match status" value="1"/>
</dbReference>
<accession>A0A5C4J8G3</accession>